<reference evidence="1" key="1">
    <citation type="submission" date="2015-07" db="EMBL/GenBank/DDBJ databases">
        <title>MeaNS - Measles Nucleotide Surveillance Program.</title>
        <authorList>
            <person name="Tran T."/>
            <person name="Druce J."/>
        </authorList>
    </citation>
    <scope>NUCLEOTIDE SEQUENCE</scope>
    <source>
        <strain evidence="1">UCB-OBI-ISO-001</strain>
        <tissue evidence="1">Gonad</tissue>
    </source>
</reference>
<proteinExistence type="predicted"/>
<gene>
    <name evidence="1" type="ORF">OCBIM_22002044mg</name>
</gene>
<accession>A0A0L8G2P7</accession>
<dbReference type="EMBL" id="KQ424530">
    <property type="protein sequence ID" value="KOF70860.1"/>
    <property type="molecule type" value="Genomic_DNA"/>
</dbReference>
<name>A0A0L8G2P7_OCTBM</name>
<evidence type="ECO:0000313" key="1">
    <source>
        <dbReference type="EMBL" id="KOF70860.1"/>
    </source>
</evidence>
<organism evidence="1">
    <name type="scientific">Octopus bimaculoides</name>
    <name type="common">California two-spotted octopus</name>
    <dbReference type="NCBI Taxonomy" id="37653"/>
    <lineage>
        <taxon>Eukaryota</taxon>
        <taxon>Metazoa</taxon>
        <taxon>Spiralia</taxon>
        <taxon>Lophotrochozoa</taxon>
        <taxon>Mollusca</taxon>
        <taxon>Cephalopoda</taxon>
        <taxon>Coleoidea</taxon>
        <taxon>Octopodiformes</taxon>
        <taxon>Octopoda</taxon>
        <taxon>Incirrata</taxon>
        <taxon>Octopodidae</taxon>
        <taxon>Octopus</taxon>
    </lineage>
</organism>
<dbReference type="AlphaFoldDB" id="A0A0L8G2P7"/>
<sequence length="124" mass="14369">MRQGHTLRHYLSHNNNVQNTCCLNQCPIKAKQPTDSTRLCFQMFVIFEIACTCRDKYIELTKRQLHVRVKEHLHKATTPSAVFQHHQHCNGEFSTRILARGTDAVNLQIKEAHFIWKKAPASTT</sequence>
<protein>
    <submittedName>
        <fullName evidence="1">Uncharacterized protein</fullName>
    </submittedName>
</protein>